<dbReference type="GO" id="GO:0051539">
    <property type="term" value="F:4 iron, 4 sulfur cluster binding"/>
    <property type="evidence" value="ECO:0007669"/>
    <property type="project" value="UniProtKB-KW"/>
</dbReference>
<keyword evidence="2" id="KW-0479">Metal-binding</keyword>
<dbReference type="InterPro" id="IPR034422">
    <property type="entry name" value="HydE/PylB-like"/>
</dbReference>
<feature type="binding site" evidence="5">
    <location>
        <position position="53"/>
    </location>
    <ligand>
        <name>[4Fe-4S] cluster</name>
        <dbReference type="ChEBI" id="CHEBI:49883"/>
        <note>4Fe-4S-S-AdoMet</note>
    </ligand>
</feature>
<dbReference type="InterPro" id="IPR007197">
    <property type="entry name" value="rSAM"/>
</dbReference>
<evidence type="ECO:0000256" key="1">
    <source>
        <dbReference type="ARBA" id="ARBA00022691"/>
    </source>
</evidence>
<evidence type="ECO:0000256" key="3">
    <source>
        <dbReference type="ARBA" id="ARBA00023004"/>
    </source>
</evidence>
<gene>
    <name evidence="8" type="ORF">ACETAC_07585</name>
</gene>
<evidence type="ECO:0000256" key="4">
    <source>
        <dbReference type="ARBA" id="ARBA00023014"/>
    </source>
</evidence>
<sequence>MNIKTKNEIIEILKMPYNEFDKSIKSIAKNISQNINIQTIALLGYNNTCINQCTYCGMRADNINLKRYKLSPTEIKKIVKTVEKSNIKNIYFVSGEDPEYDFKDILSIIEYSKSLNLNVGLAIGERKLKDYNELKAAGLDEYMLKFETTNKTLFNNIKPNTNFKKRISCIQQIKKAGLRLASGNIVGLPHQTIDDIANDIILMNDLEISFAPVIPYIPVSNTPLIIEAKKENNKKNLELTIKEISLLRIIIPKVNITAQQPGEDFKNGLSDLNGNLNALKAGANVLLIDMLPQELIENFNIIDNRMIKGLNHINKLITLYNL</sequence>
<name>A0A975AUN2_9THEO</name>
<feature type="binding site" evidence="5">
    <location>
        <position position="49"/>
    </location>
    <ligand>
        <name>[4Fe-4S] cluster</name>
        <dbReference type="ChEBI" id="CHEBI:49883"/>
        <note>4Fe-4S-S-AdoMet</note>
    </ligand>
</feature>
<dbReference type="GO" id="GO:0016740">
    <property type="term" value="F:transferase activity"/>
    <property type="evidence" value="ECO:0007669"/>
    <property type="project" value="TreeGrafter"/>
</dbReference>
<dbReference type="EMBL" id="CP060096">
    <property type="protein sequence ID" value="QSZ26752.1"/>
    <property type="molecule type" value="Genomic_DNA"/>
</dbReference>
<feature type="binding site" evidence="6">
    <location>
        <position position="147"/>
    </location>
    <ligand>
        <name>S-adenosyl-L-methionine</name>
        <dbReference type="ChEBI" id="CHEBI:59789"/>
    </ligand>
</feature>
<dbReference type="SFLD" id="SFLDG01280">
    <property type="entry name" value="HydE/PylB-like"/>
    <property type="match status" value="1"/>
</dbReference>
<dbReference type="AlphaFoldDB" id="A0A975AUN2"/>
<dbReference type="SMART" id="SM00729">
    <property type="entry name" value="Elp3"/>
    <property type="match status" value="1"/>
</dbReference>
<dbReference type="PIRSF" id="PIRSF004762">
    <property type="entry name" value="CHP00423"/>
    <property type="match status" value="1"/>
</dbReference>
<keyword evidence="1 5" id="KW-0949">S-adenosyl-L-methionine</keyword>
<evidence type="ECO:0000256" key="5">
    <source>
        <dbReference type="PIRSR" id="PIRSR004762-1"/>
    </source>
</evidence>
<keyword evidence="4 5" id="KW-0411">Iron-sulfur</keyword>
<evidence type="ECO:0000259" key="7">
    <source>
        <dbReference type="PROSITE" id="PS51918"/>
    </source>
</evidence>
<dbReference type="InterPro" id="IPR013785">
    <property type="entry name" value="Aldolase_TIM"/>
</dbReference>
<dbReference type="RefSeq" id="WP_284679434.1">
    <property type="nucleotide sequence ID" value="NZ_CP060096.1"/>
</dbReference>
<dbReference type="PANTHER" id="PTHR43726:SF1">
    <property type="entry name" value="BIOTIN SYNTHASE"/>
    <property type="match status" value="1"/>
</dbReference>
<organism evidence="8 9">
    <name type="scientific">Aceticella autotrophica</name>
    <dbReference type="NCBI Taxonomy" id="2755338"/>
    <lineage>
        <taxon>Bacteria</taxon>
        <taxon>Bacillati</taxon>
        <taxon>Bacillota</taxon>
        <taxon>Clostridia</taxon>
        <taxon>Thermoanaerobacterales</taxon>
        <taxon>Thermoanaerobacteraceae</taxon>
        <taxon>Aceticella</taxon>
    </lineage>
</organism>
<keyword evidence="5" id="KW-0004">4Fe-4S</keyword>
<dbReference type="Gene3D" id="3.20.20.70">
    <property type="entry name" value="Aldolase class I"/>
    <property type="match status" value="1"/>
</dbReference>
<evidence type="ECO:0000256" key="6">
    <source>
        <dbReference type="PIRSR" id="PIRSR004762-2"/>
    </source>
</evidence>
<feature type="binding site" evidence="6">
    <location>
        <position position="166"/>
    </location>
    <ligand>
        <name>S-adenosyl-L-methionine</name>
        <dbReference type="ChEBI" id="CHEBI:59789"/>
    </ligand>
</feature>
<keyword evidence="3 5" id="KW-0408">Iron</keyword>
<dbReference type="GO" id="GO:0046872">
    <property type="term" value="F:metal ion binding"/>
    <property type="evidence" value="ECO:0007669"/>
    <property type="project" value="UniProtKB-KW"/>
</dbReference>
<dbReference type="SUPFAM" id="SSF102114">
    <property type="entry name" value="Radical SAM enzymes"/>
    <property type="match status" value="1"/>
</dbReference>
<evidence type="ECO:0000256" key="2">
    <source>
        <dbReference type="ARBA" id="ARBA00022723"/>
    </source>
</evidence>
<protein>
    <submittedName>
        <fullName evidence="8">Radical SAM protein</fullName>
    </submittedName>
</protein>
<keyword evidence="9" id="KW-1185">Reference proteome</keyword>
<accession>A0A975AUN2</accession>
<dbReference type="CDD" id="cd01335">
    <property type="entry name" value="Radical_SAM"/>
    <property type="match status" value="1"/>
</dbReference>
<comment type="cofactor">
    <cofactor evidence="5">
        <name>[4Fe-4S] cluster</name>
        <dbReference type="ChEBI" id="CHEBI:49883"/>
    </cofactor>
    <text evidence="5">Binds 1 [4Fe-4S] cluster. The cluster is coordinated with 3 cysteines and an exchangeable S-adenosyl-L-methionine.</text>
</comment>
<evidence type="ECO:0000313" key="8">
    <source>
        <dbReference type="EMBL" id="QSZ26752.1"/>
    </source>
</evidence>
<evidence type="ECO:0000313" key="9">
    <source>
        <dbReference type="Proteomes" id="UP000671913"/>
    </source>
</evidence>
<proteinExistence type="predicted"/>
<dbReference type="Proteomes" id="UP000671913">
    <property type="component" value="Chromosome"/>
</dbReference>
<dbReference type="InterPro" id="IPR006638">
    <property type="entry name" value="Elp3/MiaA/NifB-like_rSAM"/>
</dbReference>
<reference evidence="8" key="1">
    <citation type="submission" date="2020-08" db="EMBL/GenBank/DDBJ databases">
        <title>Genomic insights into the carbon and energy metabolism of the first obligate autotrophic acetogenic bacterium Aceticella autotrophica gen. nov., sp. nov.</title>
        <authorList>
            <person name="Toshchakov S.V."/>
            <person name="Elcheninov A.G."/>
            <person name="Kublanov I.V."/>
            <person name="Frolov E.N."/>
            <person name="Lebedinsky A.V."/>
        </authorList>
    </citation>
    <scope>NUCLEOTIDE SEQUENCE</scope>
    <source>
        <strain evidence="8">3443-3Ac</strain>
    </source>
</reference>
<feature type="domain" description="Radical SAM core" evidence="7">
    <location>
        <begin position="35"/>
        <end position="259"/>
    </location>
</feature>
<dbReference type="PANTHER" id="PTHR43726">
    <property type="entry name" value="3-METHYLORNITHINE SYNTHASE"/>
    <property type="match status" value="1"/>
</dbReference>
<dbReference type="InterPro" id="IPR058240">
    <property type="entry name" value="rSAM_sf"/>
</dbReference>
<dbReference type="SFLD" id="SFLDG01060">
    <property type="entry name" value="BATS_domain_containing"/>
    <property type="match status" value="1"/>
</dbReference>
<feature type="binding site" evidence="5">
    <location>
        <position position="56"/>
    </location>
    <ligand>
        <name>[4Fe-4S] cluster</name>
        <dbReference type="ChEBI" id="CHEBI:49883"/>
        <note>4Fe-4S-S-AdoMet</note>
    </ligand>
</feature>
<dbReference type="KEGG" id="aaut:ACETAC_07585"/>
<dbReference type="SFLD" id="SFLDS00029">
    <property type="entry name" value="Radical_SAM"/>
    <property type="match status" value="1"/>
</dbReference>
<dbReference type="PROSITE" id="PS51918">
    <property type="entry name" value="RADICAL_SAM"/>
    <property type="match status" value="1"/>
</dbReference>
<dbReference type="Pfam" id="PF04055">
    <property type="entry name" value="Radical_SAM"/>
    <property type="match status" value="1"/>
</dbReference>